<accession>X0YUB3</accession>
<dbReference type="EMBL" id="BARS01057310">
    <property type="protein sequence ID" value="GAG50297.1"/>
    <property type="molecule type" value="Genomic_DNA"/>
</dbReference>
<proteinExistence type="predicted"/>
<dbReference type="AlphaFoldDB" id="X0YUB3"/>
<evidence type="ECO:0000313" key="1">
    <source>
        <dbReference type="EMBL" id="GAG50297.1"/>
    </source>
</evidence>
<feature type="non-terminal residue" evidence="1">
    <location>
        <position position="144"/>
    </location>
</feature>
<feature type="non-terminal residue" evidence="1">
    <location>
        <position position="1"/>
    </location>
</feature>
<protein>
    <submittedName>
        <fullName evidence="1">Uncharacterized protein</fullName>
    </submittedName>
</protein>
<organism evidence="1">
    <name type="scientific">marine sediment metagenome</name>
    <dbReference type="NCBI Taxonomy" id="412755"/>
    <lineage>
        <taxon>unclassified sequences</taxon>
        <taxon>metagenomes</taxon>
        <taxon>ecological metagenomes</taxon>
    </lineage>
</organism>
<reference evidence="1" key="1">
    <citation type="journal article" date="2014" name="Front. Microbiol.">
        <title>High frequency of phylogenetically diverse reductive dehalogenase-homologous genes in deep subseafloor sedimentary metagenomes.</title>
        <authorList>
            <person name="Kawai M."/>
            <person name="Futagami T."/>
            <person name="Toyoda A."/>
            <person name="Takaki Y."/>
            <person name="Nishi S."/>
            <person name="Hori S."/>
            <person name="Arai W."/>
            <person name="Tsubouchi T."/>
            <person name="Morono Y."/>
            <person name="Uchiyama I."/>
            <person name="Ito T."/>
            <person name="Fujiyama A."/>
            <person name="Inagaki F."/>
            <person name="Takami H."/>
        </authorList>
    </citation>
    <scope>NUCLEOTIDE SEQUENCE</scope>
    <source>
        <strain evidence="1">Expedition CK06-06</strain>
    </source>
</reference>
<gene>
    <name evidence="1" type="ORF">S01H1_84075</name>
</gene>
<comment type="caution">
    <text evidence="1">The sequence shown here is derived from an EMBL/GenBank/DDBJ whole genome shotgun (WGS) entry which is preliminary data.</text>
</comment>
<name>X0YUB3_9ZZZZ</name>
<sequence>NTTLLTYTQTATYDYTATLNSNTIYNKTTLRPGEGLLYSAIVELINVTCNYEFTSSPQAMNAATNPDLTVEIESPEKWTRRLSEEEAMELLQFNGSLGFSMTLNHTLIGEFIKVIEEEVGLRANTYNLNVKSEIHQTATIIGRD</sequence>